<reference evidence="1" key="2">
    <citation type="submission" date="2025-09" db="UniProtKB">
        <authorList>
            <consortium name="Ensembl"/>
        </authorList>
    </citation>
    <scope>IDENTIFICATION</scope>
</reference>
<sequence length="63" mass="7132">MPGKMQKGFGCTLTNQFDHLVDDKLDTLDTINAKKAKNGSRGKESSIDRYVKNSERHVISEDY</sequence>
<keyword evidence="2" id="KW-1185">Reference proteome</keyword>
<evidence type="ECO:0000313" key="2">
    <source>
        <dbReference type="Proteomes" id="UP000694388"/>
    </source>
</evidence>
<organism evidence="1 2">
    <name type="scientific">Eptatretus burgeri</name>
    <name type="common">Inshore hagfish</name>
    <dbReference type="NCBI Taxonomy" id="7764"/>
    <lineage>
        <taxon>Eukaryota</taxon>
        <taxon>Metazoa</taxon>
        <taxon>Chordata</taxon>
        <taxon>Craniata</taxon>
        <taxon>Vertebrata</taxon>
        <taxon>Cyclostomata</taxon>
        <taxon>Myxini</taxon>
        <taxon>Myxiniformes</taxon>
        <taxon>Myxinidae</taxon>
        <taxon>Eptatretinae</taxon>
        <taxon>Eptatretus</taxon>
    </lineage>
</organism>
<dbReference type="Ensembl" id="ENSEBUT00000005796.1">
    <property type="protein sequence ID" value="ENSEBUP00000005358.1"/>
    <property type="gene ID" value="ENSEBUG00000003641.1"/>
</dbReference>
<proteinExistence type="predicted"/>
<evidence type="ECO:0000313" key="1">
    <source>
        <dbReference type="Ensembl" id="ENSEBUP00000005358.1"/>
    </source>
</evidence>
<name>A0A8C4NLQ7_EPTBU</name>
<protein>
    <submittedName>
        <fullName evidence="1">Uncharacterized protein</fullName>
    </submittedName>
</protein>
<accession>A0A8C4NLQ7</accession>
<dbReference type="Proteomes" id="UP000694388">
    <property type="component" value="Unplaced"/>
</dbReference>
<reference evidence="1" key="1">
    <citation type="submission" date="2025-08" db="UniProtKB">
        <authorList>
            <consortium name="Ensembl"/>
        </authorList>
    </citation>
    <scope>IDENTIFICATION</scope>
</reference>
<dbReference type="AlphaFoldDB" id="A0A8C4NLQ7"/>